<accession>A0A2C6KQP3</accession>
<feature type="compositionally biased region" description="Low complexity" evidence="1">
    <location>
        <begin position="1"/>
        <end position="20"/>
    </location>
</feature>
<gene>
    <name evidence="2" type="ORF">CSUI_007263</name>
</gene>
<dbReference type="AlphaFoldDB" id="A0A2C6KQP3"/>
<organism evidence="2 3">
    <name type="scientific">Cystoisospora suis</name>
    <dbReference type="NCBI Taxonomy" id="483139"/>
    <lineage>
        <taxon>Eukaryota</taxon>
        <taxon>Sar</taxon>
        <taxon>Alveolata</taxon>
        <taxon>Apicomplexa</taxon>
        <taxon>Conoidasida</taxon>
        <taxon>Coccidia</taxon>
        <taxon>Eucoccidiorida</taxon>
        <taxon>Eimeriorina</taxon>
        <taxon>Sarcocystidae</taxon>
        <taxon>Cystoisospora</taxon>
    </lineage>
</organism>
<dbReference type="SUPFAM" id="SSF54211">
    <property type="entry name" value="Ribosomal protein S5 domain 2-like"/>
    <property type="match status" value="1"/>
</dbReference>
<proteinExistence type="predicted"/>
<dbReference type="RefSeq" id="XP_067920612.1">
    <property type="nucleotide sequence ID" value="XM_068067411.1"/>
</dbReference>
<name>A0A2C6KQP3_9APIC</name>
<dbReference type="Proteomes" id="UP000221165">
    <property type="component" value="Unassembled WGS sequence"/>
</dbReference>
<feature type="compositionally biased region" description="Polar residues" evidence="1">
    <location>
        <begin position="48"/>
        <end position="63"/>
    </location>
</feature>
<dbReference type="VEuPathDB" id="ToxoDB:CSUI_007263"/>
<keyword evidence="3" id="KW-1185">Reference proteome</keyword>
<evidence type="ECO:0000313" key="2">
    <source>
        <dbReference type="EMBL" id="PHJ18908.1"/>
    </source>
</evidence>
<sequence length="179" mass="19319">MSSSSSFSPPQPFSVSSSSFMEADEDEEGRERRNPSNSEIRKGRDVSHISQRSTGETYPPDQTSPLSSSSFFSSLQSSDSSSKSYGGKGSLSAAQLLFLEEGIACNVREDGRSCIDIRPSDVYVHVLPKSASSSLVCSTENVVLCGVSVCLYTRKYLFFSAITLSSLFSLTRPPISPSI</sequence>
<reference evidence="2 3" key="1">
    <citation type="journal article" date="2017" name="Int. J. Parasitol.">
        <title>The genome of the protozoan parasite Cystoisospora suis and a reverse vaccinology approach to identify vaccine candidates.</title>
        <authorList>
            <person name="Palmieri N."/>
            <person name="Shrestha A."/>
            <person name="Ruttkowski B."/>
            <person name="Beck T."/>
            <person name="Vogl C."/>
            <person name="Tomley F."/>
            <person name="Blake D.P."/>
            <person name="Joachim A."/>
        </authorList>
    </citation>
    <scope>NUCLEOTIDE SEQUENCE [LARGE SCALE GENOMIC DNA]</scope>
    <source>
        <strain evidence="2 3">Wien I</strain>
    </source>
</reference>
<dbReference type="GeneID" id="94430622"/>
<protein>
    <submittedName>
        <fullName evidence="2">3 exoribonuclease domain 1 domain-containing protein</fullName>
    </submittedName>
</protein>
<dbReference type="InterPro" id="IPR020568">
    <property type="entry name" value="Ribosomal_Su5_D2-typ_SF"/>
</dbReference>
<feature type="compositionally biased region" description="Basic and acidic residues" evidence="1">
    <location>
        <begin position="29"/>
        <end position="47"/>
    </location>
</feature>
<feature type="region of interest" description="Disordered" evidence="1">
    <location>
        <begin position="1"/>
        <end position="72"/>
    </location>
</feature>
<dbReference type="Gene3D" id="3.30.230.70">
    <property type="entry name" value="GHMP Kinase, N-terminal domain"/>
    <property type="match status" value="1"/>
</dbReference>
<dbReference type="EMBL" id="MIGC01003791">
    <property type="protein sequence ID" value="PHJ18908.1"/>
    <property type="molecule type" value="Genomic_DNA"/>
</dbReference>
<dbReference type="InterPro" id="IPR027408">
    <property type="entry name" value="PNPase/RNase_PH_dom_sf"/>
</dbReference>
<comment type="caution">
    <text evidence="2">The sequence shown here is derived from an EMBL/GenBank/DDBJ whole genome shotgun (WGS) entry which is preliminary data.</text>
</comment>
<evidence type="ECO:0000313" key="3">
    <source>
        <dbReference type="Proteomes" id="UP000221165"/>
    </source>
</evidence>
<dbReference type="OrthoDB" id="272245at2759"/>
<evidence type="ECO:0000256" key="1">
    <source>
        <dbReference type="SAM" id="MobiDB-lite"/>
    </source>
</evidence>